<gene>
    <name evidence="2" type="ORF">NEE01_18030</name>
</gene>
<organism evidence="2 3">
    <name type="scientific">Sphingomonas lycopersici</name>
    <dbReference type="NCBI Taxonomy" id="2951807"/>
    <lineage>
        <taxon>Bacteria</taxon>
        <taxon>Pseudomonadati</taxon>
        <taxon>Pseudomonadota</taxon>
        <taxon>Alphaproteobacteria</taxon>
        <taxon>Sphingomonadales</taxon>
        <taxon>Sphingomonadaceae</taxon>
        <taxon>Sphingomonas</taxon>
    </lineage>
</organism>
<dbReference type="InterPro" id="IPR019613">
    <property type="entry name" value="DUF4198"/>
</dbReference>
<evidence type="ECO:0000313" key="2">
    <source>
        <dbReference type="EMBL" id="MCW6536681.1"/>
    </source>
</evidence>
<evidence type="ECO:0000256" key="1">
    <source>
        <dbReference type="SAM" id="SignalP"/>
    </source>
</evidence>
<dbReference type="EMBL" id="JANFAV010000015">
    <property type="protein sequence ID" value="MCW6536681.1"/>
    <property type="molecule type" value="Genomic_DNA"/>
</dbReference>
<dbReference type="Pfam" id="PF10670">
    <property type="entry name" value="DUF4198"/>
    <property type="match status" value="1"/>
</dbReference>
<reference evidence="2" key="1">
    <citation type="submission" date="2022-06" db="EMBL/GenBank/DDBJ databases">
        <title>Sphingomonas sp. nov. isolated from rhizosphere soil of tomato.</title>
        <authorList>
            <person name="Dong H."/>
            <person name="Gao R."/>
        </authorList>
    </citation>
    <scope>NUCLEOTIDE SEQUENCE</scope>
    <source>
        <strain evidence="2">MMSM24</strain>
    </source>
</reference>
<accession>A0AA41ZHD5</accession>
<dbReference type="AlphaFoldDB" id="A0AA41ZHD5"/>
<feature type="signal peptide" evidence="1">
    <location>
        <begin position="1"/>
        <end position="19"/>
    </location>
</feature>
<dbReference type="RefSeq" id="WP_265270342.1">
    <property type="nucleotide sequence ID" value="NZ_JANFAV010000015.1"/>
</dbReference>
<sequence length="271" mass="29210">MPLRFAPLCLLGLAVAADAHDFWLQAARWQAAPGEPIRMTLQVGHGPYRQRSPIPARRIVRFAAIAPNGRQIDLRRGMHIGGADDATAAFGAPGTYVVVLETDNRAESHLPAIRFNDYLKVEGLTPAIALRTSAGRMDADGAENYSRHAKAIVRVGPVGAKPASRVTKPAGLALEIVPEADPLTIGRGGALPVRIYYRGTPLAGALVKLNDLDHDAEPVAMRRSDAQGRAVFRLPGKGNWQLNVIWTRPQPKTSLTDFDTSFSSLSFGAIE</sequence>
<dbReference type="Proteomes" id="UP001165565">
    <property type="component" value="Unassembled WGS sequence"/>
</dbReference>
<keyword evidence="3" id="KW-1185">Reference proteome</keyword>
<feature type="chain" id="PRO_5041252512" evidence="1">
    <location>
        <begin position="20"/>
        <end position="271"/>
    </location>
</feature>
<protein>
    <submittedName>
        <fullName evidence="2">DUF4198 domain-containing protein</fullName>
    </submittedName>
</protein>
<comment type="caution">
    <text evidence="2">The sequence shown here is derived from an EMBL/GenBank/DDBJ whole genome shotgun (WGS) entry which is preliminary data.</text>
</comment>
<evidence type="ECO:0000313" key="3">
    <source>
        <dbReference type="Proteomes" id="UP001165565"/>
    </source>
</evidence>
<keyword evidence="1" id="KW-0732">Signal</keyword>
<name>A0AA41ZHD5_9SPHN</name>
<proteinExistence type="predicted"/>